<dbReference type="KEGG" id="sfc:Spiaf_2731"/>
<dbReference type="PANTHER" id="PTHR30465">
    <property type="entry name" value="INNER MEMBRANE ABC TRANSPORTER"/>
    <property type="match status" value="1"/>
</dbReference>
<dbReference type="GO" id="GO:0055085">
    <property type="term" value="P:transmembrane transport"/>
    <property type="evidence" value="ECO:0007669"/>
    <property type="project" value="InterPro"/>
</dbReference>
<accession>H9UML2</accession>
<keyword evidence="5 7" id="KW-1133">Transmembrane helix</keyword>
<dbReference type="PATRIC" id="fig|889378.3.peg.2704"/>
<dbReference type="InterPro" id="IPR000515">
    <property type="entry name" value="MetI-like"/>
</dbReference>
<dbReference type="InterPro" id="IPR035906">
    <property type="entry name" value="MetI-like_sf"/>
</dbReference>
<proteinExistence type="inferred from homology"/>
<evidence type="ECO:0000256" key="7">
    <source>
        <dbReference type="RuleBase" id="RU363032"/>
    </source>
</evidence>
<protein>
    <submittedName>
        <fullName evidence="9">ABC-type dipeptide/oligopeptide/nickel transport system, permease component</fullName>
    </submittedName>
</protein>
<feature type="transmembrane region" description="Helical" evidence="7">
    <location>
        <begin position="307"/>
        <end position="334"/>
    </location>
</feature>
<organism evidence="9 10">
    <name type="scientific">Spirochaeta africana (strain ATCC 700263 / DSM 8902 / Z-7692)</name>
    <dbReference type="NCBI Taxonomy" id="889378"/>
    <lineage>
        <taxon>Bacteria</taxon>
        <taxon>Pseudomonadati</taxon>
        <taxon>Spirochaetota</taxon>
        <taxon>Spirochaetia</taxon>
        <taxon>Spirochaetales</taxon>
        <taxon>Spirochaetaceae</taxon>
        <taxon>Spirochaeta</taxon>
    </lineage>
</organism>
<dbReference type="InterPro" id="IPR045621">
    <property type="entry name" value="BPD_transp_1_N"/>
</dbReference>
<dbReference type="EMBL" id="CP003282">
    <property type="protein sequence ID" value="AFG38755.1"/>
    <property type="molecule type" value="Genomic_DNA"/>
</dbReference>
<keyword evidence="2 7" id="KW-0813">Transport</keyword>
<dbReference type="PROSITE" id="PS50928">
    <property type="entry name" value="ABC_TM1"/>
    <property type="match status" value="1"/>
</dbReference>
<dbReference type="SUPFAM" id="SSF161098">
    <property type="entry name" value="MetI-like"/>
    <property type="match status" value="1"/>
</dbReference>
<dbReference type="PANTHER" id="PTHR30465:SF0">
    <property type="entry name" value="OLIGOPEPTIDE TRANSPORT SYSTEM PERMEASE PROTEIN APPB"/>
    <property type="match status" value="1"/>
</dbReference>
<evidence type="ECO:0000259" key="8">
    <source>
        <dbReference type="PROSITE" id="PS50928"/>
    </source>
</evidence>
<dbReference type="Pfam" id="PF19300">
    <property type="entry name" value="BPD_transp_1_N"/>
    <property type="match status" value="1"/>
</dbReference>
<dbReference type="GO" id="GO:0005886">
    <property type="term" value="C:plasma membrane"/>
    <property type="evidence" value="ECO:0007669"/>
    <property type="project" value="UniProtKB-SubCell"/>
</dbReference>
<dbReference type="STRING" id="889378.Spiaf_2731"/>
<dbReference type="Proteomes" id="UP000007383">
    <property type="component" value="Chromosome"/>
</dbReference>
<dbReference type="Pfam" id="PF00528">
    <property type="entry name" value="BPD_transp_1"/>
    <property type="match status" value="1"/>
</dbReference>
<keyword evidence="3" id="KW-1003">Cell membrane</keyword>
<dbReference type="eggNOG" id="COG0601">
    <property type="taxonomic scope" value="Bacteria"/>
</dbReference>
<sequence length="382" mass="43029">MNTIFLATITERVNWRWTFLLDPLLWLVLTTIGGLGAAAGLFAAEVLMWLFRLVWLSPMMLMFILRRLVHMIPIVLAVVAIGFGLIQLAPGDVFTRMVMNPNIRPEDLEVFRQQFGLDQPWYIQFFRYIWNALRGNFGYSMTLRAPVFFLVQQRAAATILLSVTALIFAWVVSIPFGIIAAVNQYKWKDQVISFFAFFGLAIPNFFLAFLLLYVISTFGFRLLPIGGMTSIDHAQMSGVGQVLDIARHLILPAFVIGTSQMAQLTRYMRGNMLEIMNQQYIVTARAKGQTENKVIYRHALRNAINPMITILGFQLGLIMSGAALVENVIGWPGLGRLILEALLQQDLYMVVGSLIYGVILLVIGNLIADILLALVDPRIRVN</sequence>
<gene>
    <name evidence="9" type="ordered locus">Spiaf_2731</name>
</gene>
<dbReference type="CDD" id="cd06261">
    <property type="entry name" value="TM_PBP2"/>
    <property type="match status" value="1"/>
</dbReference>
<feature type="transmembrane region" description="Helical" evidence="7">
    <location>
        <begin position="354"/>
        <end position="375"/>
    </location>
</feature>
<comment type="subcellular location">
    <subcellularLocation>
        <location evidence="1 7">Cell membrane</location>
        <topology evidence="1 7">Multi-pass membrane protein</topology>
    </subcellularLocation>
</comment>
<evidence type="ECO:0000256" key="1">
    <source>
        <dbReference type="ARBA" id="ARBA00004651"/>
    </source>
</evidence>
<feature type="transmembrane region" description="Helical" evidence="7">
    <location>
        <begin position="68"/>
        <end position="89"/>
    </location>
</feature>
<evidence type="ECO:0000256" key="6">
    <source>
        <dbReference type="ARBA" id="ARBA00023136"/>
    </source>
</evidence>
<evidence type="ECO:0000313" key="10">
    <source>
        <dbReference type="Proteomes" id="UP000007383"/>
    </source>
</evidence>
<keyword evidence="4 7" id="KW-0812">Transmembrane</keyword>
<dbReference type="Gene3D" id="1.10.3720.10">
    <property type="entry name" value="MetI-like"/>
    <property type="match status" value="1"/>
</dbReference>
<keyword evidence="6 7" id="KW-0472">Membrane</keyword>
<evidence type="ECO:0000256" key="2">
    <source>
        <dbReference type="ARBA" id="ARBA00022448"/>
    </source>
</evidence>
<dbReference type="OrthoDB" id="9806409at2"/>
<comment type="similarity">
    <text evidence="7">Belongs to the binding-protein-dependent transport system permease family.</text>
</comment>
<feature type="transmembrane region" description="Helical" evidence="7">
    <location>
        <begin position="194"/>
        <end position="215"/>
    </location>
</feature>
<reference evidence="10" key="1">
    <citation type="journal article" date="2013" name="Stand. Genomic Sci.">
        <title>Complete genome sequence of the halophilic bacterium Spirochaeta africana type strain (Z-7692(T)) from the alkaline Lake Magadi in the East African Rift.</title>
        <authorList>
            <person name="Liolos K."/>
            <person name="Abt B."/>
            <person name="Scheuner C."/>
            <person name="Teshima H."/>
            <person name="Held B."/>
            <person name="Lapidus A."/>
            <person name="Nolan M."/>
            <person name="Lucas S."/>
            <person name="Deshpande S."/>
            <person name="Cheng J.F."/>
            <person name="Tapia R."/>
            <person name="Goodwin L.A."/>
            <person name="Pitluck S."/>
            <person name="Pagani I."/>
            <person name="Ivanova N."/>
            <person name="Mavromatis K."/>
            <person name="Mikhailova N."/>
            <person name="Huntemann M."/>
            <person name="Pati A."/>
            <person name="Chen A."/>
            <person name="Palaniappan K."/>
            <person name="Land M."/>
            <person name="Rohde M."/>
            <person name="Tindall B.J."/>
            <person name="Detter J.C."/>
            <person name="Goker M."/>
            <person name="Bristow J."/>
            <person name="Eisen J.A."/>
            <person name="Markowitz V."/>
            <person name="Hugenholtz P."/>
            <person name="Woyke T."/>
            <person name="Klenk H.P."/>
            <person name="Kyrpides N.C."/>
        </authorList>
    </citation>
    <scope>NUCLEOTIDE SEQUENCE</scope>
    <source>
        <strain evidence="10">ATCC 700263 / DSM 8902 / Z-7692</strain>
    </source>
</reference>
<dbReference type="AlphaFoldDB" id="H9UML2"/>
<feature type="transmembrane region" description="Helical" evidence="7">
    <location>
        <begin position="155"/>
        <end position="182"/>
    </location>
</feature>
<name>H9UML2_SPIAZ</name>
<dbReference type="RefSeq" id="WP_014456737.1">
    <property type="nucleotide sequence ID" value="NC_017098.1"/>
</dbReference>
<dbReference type="HOGENOM" id="CLU_036879_0_0_12"/>
<feature type="domain" description="ABC transmembrane type-1" evidence="8">
    <location>
        <begin position="155"/>
        <end position="372"/>
    </location>
</feature>
<evidence type="ECO:0000313" key="9">
    <source>
        <dbReference type="EMBL" id="AFG38755.1"/>
    </source>
</evidence>
<evidence type="ECO:0000256" key="3">
    <source>
        <dbReference type="ARBA" id="ARBA00022475"/>
    </source>
</evidence>
<evidence type="ECO:0000256" key="4">
    <source>
        <dbReference type="ARBA" id="ARBA00022692"/>
    </source>
</evidence>
<feature type="transmembrane region" description="Helical" evidence="7">
    <location>
        <begin position="24"/>
        <end position="47"/>
    </location>
</feature>
<keyword evidence="10" id="KW-1185">Reference proteome</keyword>
<evidence type="ECO:0000256" key="5">
    <source>
        <dbReference type="ARBA" id="ARBA00022989"/>
    </source>
</evidence>